<sequence length="112" mass="12737">MAVSQAAENPTTFFTETSRKHFPSITPLWHVLINFETAERSDNSEAMEAELGRVMVGYQVQQKYRKAFCVLWTKSPFVVTHGACISLPKVENENEKRFLMWIHFGVSAAAVN</sequence>
<dbReference type="HOGENOM" id="CLU_2146581_0_0_1"/>
<accession>A0A0C3HZQ4</accession>
<proteinExistence type="predicted"/>
<dbReference type="InParanoid" id="A0A0C3HZQ4"/>
<dbReference type="OrthoDB" id="2687876at2759"/>
<reference evidence="2" key="2">
    <citation type="submission" date="2015-01" db="EMBL/GenBank/DDBJ databases">
        <title>Evolutionary Origins and Diversification of the Mycorrhizal Mutualists.</title>
        <authorList>
            <consortium name="DOE Joint Genome Institute"/>
            <consortium name="Mycorrhizal Genomics Consortium"/>
            <person name="Kohler A."/>
            <person name="Kuo A."/>
            <person name="Nagy L.G."/>
            <person name="Floudas D."/>
            <person name="Copeland A."/>
            <person name="Barry K.W."/>
            <person name="Cichocki N."/>
            <person name="Veneault-Fourrey C."/>
            <person name="LaButti K."/>
            <person name="Lindquist E.A."/>
            <person name="Lipzen A."/>
            <person name="Lundell T."/>
            <person name="Morin E."/>
            <person name="Murat C."/>
            <person name="Riley R."/>
            <person name="Ohm R."/>
            <person name="Sun H."/>
            <person name="Tunlid A."/>
            <person name="Henrissat B."/>
            <person name="Grigoriev I.V."/>
            <person name="Hibbett D.S."/>
            <person name="Martin F."/>
        </authorList>
    </citation>
    <scope>NUCLEOTIDE SEQUENCE [LARGE SCALE GENOMIC DNA]</scope>
    <source>
        <strain evidence="2">Zn</strain>
    </source>
</reference>
<reference evidence="1 2" key="1">
    <citation type="submission" date="2014-04" db="EMBL/GenBank/DDBJ databases">
        <authorList>
            <consortium name="DOE Joint Genome Institute"/>
            <person name="Kuo A."/>
            <person name="Martino E."/>
            <person name="Perotto S."/>
            <person name="Kohler A."/>
            <person name="Nagy L.G."/>
            <person name="Floudas D."/>
            <person name="Copeland A."/>
            <person name="Barry K.W."/>
            <person name="Cichocki N."/>
            <person name="Veneault-Fourrey C."/>
            <person name="LaButti K."/>
            <person name="Lindquist E.A."/>
            <person name="Lipzen A."/>
            <person name="Lundell T."/>
            <person name="Morin E."/>
            <person name="Murat C."/>
            <person name="Sun H."/>
            <person name="Tunlid A."/>
            <person name="Henrissat B."/>
            <person name="Grigoriev I.V."/>
            <person name="Hibbett D.S."/>
            <person name="Martin F."/>
            <person name="Nordberg H.P."/>
            <person name="Cantor M.N."/>
            <person name="Hua S.X."/>
        </authorList>
    </citation>
    <scope>NUCLEOTIDE SEQUENCE [LARGE SCALE GENOMIC DNA]</scope>
    <source>
        <strain evidence="1 2">Zn</strain>
    </source>
</reference>
<name>A0A0C3HZQ4_OIDMZ</name>
<dbReference type="EMBL" id="KN832870">
    <property type="protein sequence ID" value="KIN07667.1"/>
    <property type="molecule type" value="Genomic_DNA"/>
</dbReference>
<organism evidence="1 2">
    <name type="scientific">Oidiodendron maius (strain Zn)</name>
    <dbReference type="NCBI Taxonomy" id="913774"/>
    <lineage>
        <taxon>Eukaryota</taxon>
        <taxon>Fungi</taxon>
        <taxon>Dikarya</taxon>
        <taxon>Ascomycota</taxon>
        <taxon>Pezizomycotina</taxon>
        <taxon>Leotiomycetes</taxon>
        <taxon>Leotiomycetes incertae sedis</taxon>
        <taxon>Myxotrichaceae</taxon>
        <taxon>Oidiodendron</taxon>
    </lineage>
</organism>
<dbReference type="AlphaFoldDB" id="A0A0C3HZQ4"/>
<gene>
    <name evidence="1" type="ORF">OIDMADRAFT_47564</name>
</gene>
<evidence type="ECO:0000313" key="1">
    <source>
        <dbReference type="EMBL" id="KIN07667.1"/>
    </source>
</evidence>
<keyword evidence="2" id="KW-1185">Reference proteome</keyword>
<evidence type="ECO:0000313" key="2">
    <source>
        <dbReference type="Proteomes" id="UP000054321"/>
    </source>
</evidence>
<protein>
    <submittedName>
        <fullName evidence="1">Uncharacterized protein</fullName>
    </submittedName>
</protein>
<dbReference type="Proteomes" id="UP000054321">
    <property type="component" value="Unassembled WGS sequence"/>
</dbReference>